<dbReference type="GO" id="GO:0006574">
    <property type="term" value="P:L-valine catabolic process"/>
    <property type="evidence" value="ECO:0007669"/>
    <property type="project" value="TreeGrafter"/>
</dbReference>
<evidence type="ECO:0000256" key="1">
    <source>
        <dbReference type="ARBA" id="ARBA00023002"/>
    </source>
</evidence>
<dbReference type="InterPro" id="IPR016161">
    <property type="entry name" value="Ald_DH/histidinol_DH"/>
</dbReference>
<dbReference type="RefSeq" id="WP_139199102.1">
    <property type="nucleotide sequence ID" value="NZ_FNDS01000011.1"/>
</dbReference>
<dbReference type="EMBL" id="FNDS01000011">
    <property type="protein sequence ID" value="SDI51557.1"/>
    <property type="molecule type" value="Genomic_DNA"/>
</dbReference>
<evidence type="ECO:0000313" key="4">
    <source>
        <dbReference type="Proteomes" id="UP000199636"/>
    </source>
</evidence>
<dbReference type="OrthoDB" id="6882680at2"/>
<dbReference type="PANTHER" id="PTHR43866">
    <property type="entry name" value="MALONATE-SEMIALDEHYDE DEHYDROGENASE"/>
    <property type="match status" value="1"/>
</dbReference>
<dbReference type="InterPro" id="IPR015590">
    <property type="entry name" value="Aldehyde_DH_dom"/>
</dbReference>
<keyword evidence="1" id="KW-0560">Oxidoreductase</keyword>
<dbReference type="GO" id="GO:0004491">
    <property type="term" value="F:methylmalonate-semialdehyde dehydrogenase (acylating, NAD) activity"/>
    <property type="evidence" value="ECO:0007669"/>
    <property type="project" value="InterPro"/>
</dbReference>
<gene>
    <name evidence="3" type="ORF">SAMN05216272_1111</name>
</gene>
<feature type="non-terminal residue" evidence="3">
    <location>
        <position position="183"/>
    </location>
</feature>
<protein>
    <submittedName>
        <fullName evidence="3">Malonate-semialdehyde dehydrogenase (Acetylating) / methylmalonate-semialdehyde dehydrogenase</fullName>
    </submittedName>
</protein>
<keyword evidence="4" id="KW-1185">Reference proteome</keyword>
<proteinExistence type="predicted"/>
<dbReference type="AlphaFoldDB" id="A0A1G8L7P5"/>
<sequence>MSTVHHLINGQQVADTGRSADVFNPSTGEAVRKVPLASRETVQQAIDAAKAAFPAWRNTPAAKRAQVLFRFKQLLEANEERIVKLISEEHGKTLEDAAGELKRGIENVEYATAAPEILKGEYSRNVGPNIDAWSDFQPIGVVAGITPFNFPAMVPLWMYPLAIACGNTFVLKPSERDPSSTLL</sequence>
<reference evidence="4" key="1">
    <citation type="submission" date="2016-10" db="EMBL/GenBank/DDBJ databases">
        <authorList>
            <person name="Varghese N."/>
            <person name="Submissions S."/>
        </authorList>
    </citation>
    <scope>NUCLEOTIDE SEQUENCE [LARGE SCALE GENOMIC DNA]</scope>
    <source>
        <strain evidence="4">CCM 7469</strain>
    </source>
</reference>
<evidence type="ECO:0000313" key="3">
    <source>
        <dbReference type="EMBL" id="SDI51557.1"/>
    </source>
</evidence>
<dbReference type="Gene3D" id="3.40.605.10">
    <property type="entry name" value="Aldehyde Dehydrogenase, Chain A, domain 1"/>
    <property type="match status" value="1"/>
</dbReference>
<feature type="domain" description="Aldehyde dehydrogenase" evidence="2">
    <location>
        <begin position="16"/>
        <end position="182"/>
    </location>
</feature>
<dbReference type="Pfam" id="PF00171">
    <property type="entry name" value="Aldedh"/>
    <property type="match status" value="1"/>
</dbReference>
<dbReference type="SUPFAM" id="SSF53720">
    <property type="entry name" value="ALDH-like"/>
    <property type="match status" value="1"/>
</dbReference>
<organism evidence="3 4">
    <name type="scientific">Pseudomonas panipatensis</name>
    <dbReference type="NCBI Taxonomy" id="428992"/>
    <lineage>
        <taxon>Bacteria</taxon>
        <taxon>Pseudomonadati</taxon>
        <taxon>Pseudomonadota</taxon>
        <taxon>Gammaproteobacteria</taxon>
        <taxon>Pseudomonadales</taxon>
        <taxon>Pseudomonadaceae</taxon>
        <taxon>Pseudomonas</taxon>
    </lineage>
</organism>
<name>A0A1G8L7P5_9PSED</name>
<dbReference type="InterPro" id="IPR010061">
    <property type="entry name" value="MeMal-semiAld_DH"/>
</dbReference>
<dbReference type="Proteomes" id="UP000199636">
    <property type="component" value="Unassembled WGS sequence"/>
</dbReference>
<dbReference type="PANTHER" id="PTHR43866:SF4">
    <property type="entry name" value="MALONATE-SEMIALDEHYDE DEHYDROGENASE"/>
    <property type="match status" value="1"/>
</dbReference>
<dbReference type="InterPro" id="IPR016162">
    <property type="entry name" value="Ald_DH_N"/>
</dbReference>
<dbReference type="GO" id="GO:0006210">
    <property type="term" value="P:thymine catabolic process"/>
    <property type="evidence" value="ECO:0007669"/>
    <property type="project" value="TreeGrafter"/>
</dbReference>
<dbReference type="STRING" id="428992.SAMN05216272_1111"/>
<evidence type="ECO:0000259" key="2">
    <source>
        <dbReference type="Pfam" id="PF00171"/>
    </source>
</evidence>
<accession>A0A1G8L7P5</accession>